<accession>A0A7V7QKL9</accession>
<dbReference type="PANTHER" id="PTHR37822:SF2">
    <property type="entry name" value="SPORE PHOTOPRODUCT LYASE"/>
    <property type="match status" value="1"/>
</dbReference>
<proteinExistence type="predicted"/>
<keyword evidence="2" id="KW-1185">Reference proteome</keyword>
<comment type="caution">
    <text evidence="1">The sequence shown here is derived from an EMBL/GenBank/DDBJ whole genome shotgun (WGS) entry which is preliminary data.</text>
</comment>
<dbReference type="OrthoDB" id="21362at2"/>
<dbReference type="RefSeq" id="WP_151145706.1">
    <property type="nucleotide sequence ID" value="NZ_WAGX01000005.1"/>
</dbReference>
<dbReference type="Proteomes" id="UP000461768">
    <property type="component" value="Unassembled WGS sequence"/>
</dbReference>
<dbReference type="EMBL" id="WAGX01000005">
    <property type="protein sequence ID" value="KAB1438369.1"/>
    <property type="molecule type" value="Genomic_DNA"/>
</dbReference>
<name>A0A7V7QKL9_9FIRM</name>
<dbReference type="InterPro" id="IPR035994">
    <property type="entry name" value="Nucleoside_phosphorylase_sf"/>
</dbReference>
<dbReference type="Gene3D" id="3.40.50.1580">
    <property type="entry name" value="Nucleoside phosphorylase domain"/>
    <property type="match status" value="1"/>
</dbReference>
<reference evidence="1 2" key="1">
    <citation type="submission" date="2019-09" db="EMBL/GenBank/DDBJ databases">
        <authorList>
            <person name="Valk L.C."/>
        </authorList>
    </citation>
    <scope>NUCLEOTIDE SEQUENCE [LARGE SCALE GENOMIC DNA]</scope>
    <source>
        <strain evidence="1">GalUA</strain>
    </source>
</reference>
<dbReference type="GO" id="GO:0003913">
    <property type="term" value="F:DNA photolyase activity"/>
    <property type="evidence" value="ECO:0007669"/>
    <property type="project" value="TreeGrafter"/>
</dbReference>
<dbReference type="AlphaFoldDB" id="A0A7V7QKL9"/>
<sequence length="287" mass="33159">MLYISTALYCEAKPIILYFGLKKTDQFHKFQVFLGDDILVVITGVGEIAASVAISSICSVIPPEKGDFFLSFGSAGTVSKSLTLKEIYLLNKITQLSTNQTFYPDVLFRHPFREIQGVTGSRVLKEEIQALNQTQEESLFLYDMEGAASYISASYFFGTHQMAFLRILSDYGEKKDQREWLTPNQLTLMIEEKAHALFPFIEQMKEQARQKEQLLHTQTSEFLEQMEQLLCLSTSMKYILQQHLSYYLLLHDDLLDIIKWCDTHIPNSCKSKREGKIYFEELKRQLL</sequence>
<dbReference type="PANTHER" id="PTHR37822">
    <property type="entry name" value="SPORE PHOTOPRODUCT LYASE-RELATED"/>
    <property type="match status" value="1"/>
</dbReference>
<dbReference type="InterPro" id="IPR049539">
    <property type="entry name" value="SPL"/>
</dbReference>
<protein>
    <submittedName>
        <fullName evidence="1">5'-methylthioadenosine/S-adenosylhomocysteine nucleosidase</fullName>
    </submittedName>
</protein>
<evidence type="ECO:0000313" key="2">
    <source>
        <dbReference type="Proteomes" id="UP000461768"/>
    </source>
</evidence>
<organism evidence="1 2">
    <name type="scientific">Candidatus Galacturonatibacter soehngenii</name>
    <dbReference type="NCBI Taxonomy" id="2307010"/>
    <lineage>
        <taxon>Bacteria</taxon>
        <taxon>Bacillati</taxon>
        <taxon>Bacillota</taxon>
        <taxon>Clostridia</taxon>
        <taxon>Lachnospirales</taxon>
        <taxon>Lachnospiraceae</taxon>
        <taxon>Candidatus Galacturonatibacter</taxon>
    </lineage>
</organism>
<gene>
    <name evidence="1" type="ORF">F7O84_12545</name>
</gene>
<dbReference type="GO" id="GO:0051539">
    <property type="term" value="F:4 iron, 4 sulfur cluster binding"/>
    <property type="evidence" value="ECO:0007669"/>
    <property type="project" value="TreeGrafter"/>
</dbReference>
<dbReference type="GO" id="GO:0009116">
    <property type="term" value="P:nucleoside metabolic process"/>
    <property type="evidence" value="ECO:0007669"/>
    <property type="project" value="InterPro"/>
</dbReference>
<reference evidence="1 2" key="2">
    <citation type="submission" date="2020-02" db="EMBL/GenBank/DDBJ databases">
        <title>Candidatus Galacturonibacter soehngenii shows hetero-acetogenic catabolism of galacturonic acid but lacks a canonical carbon monoxide dehydrogenase/acetyl-CoA synthase complex.</title>
        <authorList>
            <person name="Diender M."/>
            <person name="Stouten G.R."/>
            <person name="Petersen J.F."/>
            <person name="Nielsen P.H."/>
            <person name="Dueholm M.S."/>
            <person name="Pronk J.T."/>
            <person name="Van Loosdrecht M.C.M."/>
        </authorList>
    </citation>
    <scope>NUCLEOTIDE SEQUENCE [LARGE SCALE GENOMIC DNA]</scope>
    <source>
        <strain evidence="1">GalUA</strain>
    </source>
</reference>
<evidence type="ECO:0000313" key="1">
    <source>
        <dbReference type="EMBL" id="KAB1438369.1"/>
    </source>
</evidence>
<dbReference type="GO" id="GO:0042601">
    <property type="term" value="C:endospore-forming forespore"/>
    <property type="evidence" value="ECO:0007669"/>
    <property type="project" value="TreeGrafter"/>
</dbReference>
<dbReference type="GO" id="GO:1904047">
    <property type="term" value="F:S-adenosyl-L-methionine binding"/>
    <property type="evidence" value="ECO:0007669"/>
    <property type="project" value="TreeGrafter"/>
</dbReference>
<dbReference type="SUPFAM" id="SSF53167">
    <property type="entry name" value="Purine and uridine phosphorylases"/>
    <property type="match status" value="1"/>
</dbReference>